<dbReference type="RefSeq" id="WP_220209346.1">
    <property type="nucleotide sequence ID" value="NZ_BNJK01000002.1"/>
</dbReference>
<dbReference type="SUPFAM" id="SSF143011">
    <property type="entry name" value="RelE-like"/>
    <property type="match status" value="1"/>
</dbReference>
<dbReference type="Proteomes" id="UP000597444">
    <property type="component" value="Unassembled WGS sequence"/>
</dbReference>
<evidence type="ECO:0000256" key="1">
    <source>
        <dbReference type="SAM" id="MobiDB-lite"/>
    </source>
</evidence>
<dbReference type="EMBL" id="BNJK01000002">
    <property type="protein sequence ID" value="GHO98640.1"/>
    <property type="molecule type" value="Genomic_DNA"/>
</dbReference>
<organism evidence="2 3">
    <name type="scientific">Reticulibacter mediterranei</name>
    <dbReference type="NCBI Taxonomy" id="2778369"/>
    <lineage>
        <taxon>Bacteria</taxon>
        <taxon>Bacillati</taxon>
        <taxon>Chloroflexota</taxon>
        <taxon>Ktedonobacteria</taxon>
        <taxon>Ktedonobacterales</taxon>
        <taxon>Reticulibacteraceae</taxon>
        <taxon>Reticulibacter</taxon>
    </lineage>
</organism>
<feature type="compositionally biased region" description="Basic and acidic residues" evidence="1">
    <location>
        <begin position="11"/>
        <end position="22"/>
    </location>
</feature>
<protein>
    <submittedName>
        <fullName evidence="2">Uncharacterized protein</fullName>
    </submittedName>
</protein>
<keyword evidence="3" id="KW-1185">Reference proteome</keyword>
<reference evidence="2" key="1">
    <citation type="submission" date="2020-10" db="EMBL/GenBank/DDBJ databases">
        <title>Taxonomic study of unclassified bacteria belonging to the class Ktedonobacteria.</title>
        <authorList>
            <person name="Yabe S."/>
            <person name="Wang C.M."/>
            <person name="Zheng Y."/>
            <person name="Sakai Y."/>
            <person name="Cavaletti L."/>
            <person name="Monciardini P."/>
            <person name="Donadio S."/>
        </authorList>
    </citation>
    <scope>NUCLEOTIDE SEQUENCE</scope>
    <source>
        <strain evidence="2">ID150040</strain>
    </source>
</reference>
<proteinExistence type="predicted"/>
<feature type="region of interest" description="Disordered" evidence="1">
    <location>
        <begin position="1"/>
        <end position="28"/>
    </location>
</feature>
<gene>
    <name evidence="2" type="ORF">KSF_086880</name>
</gene>
<sequence length="115" mass="13554">MKKHRPSRSTGRSDKAHPDPPAKRPRQIIHTQTFRRALQQLAPDVQRSVQHKIAYLAIDPRHPSLHVQRVRARPGTWMCSVSRTYRLLYHHVGHRLILQEIGRYPLLARSYRTRS</sequence>
<accession>A0A8J3IXJ4</accession>
<comment type="caution">
    <text evidence="2">The sequence shown here is derived from an EMBL/GenBank/DDBJ whole genome shotgun (WGS) entry which is preliminary data.</text>
</comment>
<name>A0A8J3IXJ4_9CHLR</name>
<dbReference type="AlphaFoldDB" id="A0A8J3IXJ4"/>
<dbReference type="InterPro" id="IPR035093">
    <property type="entry name" value="RelE/ParE_toxin_dom_sf"/>
</dbReference>
<evidence type="ECO:0000313" key="3">
    <source>
        <dbReference type="Proteomes" id="UP000597444"/>
    </source>
</evidence>
<evidence type="ECO:0000313" key="2">
    <source>
        <dbReference type="EMBL" id="GHO98640.1"/>
    </source>
</evidence>